<evidence type="ECO:0000313" key="2">
    <source>
        <dbReference type="EMBL" id="KAF1931928.1"/>
    </source>
</evidence>
<dbReference type="EMBL" id="ML978960">
    <property type="protein sequence ID" value="KAF1931928.1"/>
    <property type="molecule type" value="Genomic_DNA"/>
</dbReference>
<feature type="region of interest" description="Disordered" evidence="1">
    <location>
        <begin position="17"/>
        <end position="43"/>
    </location>
</feature>
<dbReference type="GeneID" id="54355494"/>
<feature type="region of interest" description="Disordered" evidence="1">
    <location>
        <begin position="74"/>
        <end position="103"/>
    </location>
</feature>
<accession>A0A6A5RY26</accession>
<dbReference type="AlphaFoldDB" id="A0A6A5RY26"/>
<name>A0A6A5RY26_9PLEO</name>
<feature type="compositionally biased region" description="Polar residues" evidence="1">
    <location>
        <begin position="315"/>
        <end position="324"/>
    </location>
</feature>
<gene>
    <name evidence="2" type="ORF">M421DRAFT_90128</name>
</gene>
<keyword evidence="3" id="KW-1185">Reference proteome</keyword>
<feature type="region of interest" description="Disordered" evidence="1">
    <location>
        <begin position="132"/>
        <end position="156"/>
    </location>
</feature>
<dbReference type="Proteomes" id="UP000800082">
    <property type="component" value="Unassembled WGS sequence"/>
</dbReference>
<feature type="compositionally biased region" description="Basic residues" evidence="1">
    <location>
        <begin position="142"/>
        <end position="156"/>
    </location>
</feature>
<dbReference type="RefSeq" id="XP_033452176.1">
    <property type="nucleotide sequence ID" value="XM_033597827.1"/>
</dbReference>
<feature type="region of interest" description="Disordered" evidence="1">
    <location>
        <begin position="295"/>
        <end position="337"/>
    </location>
</feature>
<organism evidence="2 3">
    <name type="scientific">Didymella exigua CBS 183.55</name>
    <dbReference type="NCBI Taxonomy" id="1150837"/>
    <lineage>
        <taxon>Eukaryota</taxon>
        <taxon>Fungi</taxon>
        <taxon>Dikarya</taxon>
        <taxon>Ascomycota</taxon>
        <taxon>Pezizomycotina</taxon>
        <taxon>Dothideomycetes</taxon>
        <taxon>Pleosporomycetidae</taxon>
        <taxon>Pleosporales</taxon>
        <taxon>Pleosporineae</taxon>
        <taxon>Didymellaceae</taxon>
        <taxon>Didymella</taxon>
    </lineage>
</organism>
<protein>
    <submittedName>
        <fullName evidence="2">Uncharacterized protein</fullName>
    </submittedName>
</protein>
<evidence type="ECO:0000313" key="3">
    <source>
        <dbReference type="Proteomes" id="UP000800082"/>
    </source>
</evidence>
<proteinExistence type="predicted"/>
<sequence>MPHQLWTDTISRVWRSSSQRVGVPQAPGNLSEQDDIPQSKRDAARLRVEGRLSEDNKLIAKRGRPALSAFTGKERVCRRDRREGVETSSSHMPMGAPDGLNTFTGRSYSQSALRKGNEISKDGMMSWTSSTKRYTAGAGRERSKRSFGSHNKNRGRLKVRLGIQIAKTSRRRKTGPVQSHPCSPQQQAAQYRFVQLGNRDYIADPRPELQIQRNVSLSSCESGFTNELEVRQMSIFMLEQGPSGDVPYSVVAENSDEETADMSREMIGPSWLVRMAQPPRRRKSVGRTDLTLRMSAAEEEPLDEHFSEDIGASSRAMTKTSPSFSGDRVPMIQEVLG</sequence>
<reference evidence="2" key="1">
    <citation type="journal article" date="2020" name="Stud. Mycol.">
        <title>101 Dothideomycetes genomes: a test case for predicting lifestyles and emergence of pathogens.</title>
        <authorList>
            <person name="Haridas S."/>
            <person name="Albert R."/>
            <person name="Binder M."/>
            <person name="Bloem J."/>
            <person name="Labutti K."/>
            <person name="Salamov A."/>
            <person name="Andreopoulos B."/>
            <person name="Baker S."/>
            <person name="Barry K."/>
            <person name="Bills G."/>
            <person name="Bluhm B."/>
            <person name="Cannon C."/>
            <person name="Castanera R."/>
            <person name="Culley D."/>
            <person name="Daum C."/>
            <person name="Ezra D."/>
            <person name="Gonzalez J."/>
            <person name="Henrissat B."/>
            <person name="Kuo A."/>
            <person name="Liang C."/>
            <person name="Lipzen A."/>
            <person name="Lutzoni F."/>
            <person name="Magnuson J."/>
            <person name="Mondo S."/>
            <person name="Nolan M."/>
            <person name="Ohm R."/>
            <person name="Pangilinan J."/>
            <person name="Park H.-J."/>
            <person name="Ramirez L."/>
            <person name="Alfaro M."/>
            <person name="Sun H."/>
            <person name="Tritt A."/>
            <person name="Yoshinaga Y."/>
            <person name="Zwiers L.-H."/>
            <person name="Turgeon B."/>
            <person name="Goodwin S."/>
            <person name="Spatafora J."/>
            <person name="Crous P."/>
            <person name="Grigoriev I."/>
        </authorList>
    </citation>
    <scope>NUCLEOTIDE SEQUENCE</scope>
    <source>
        <strain evidence="2">CBS 183.55</strain>
    </source>
</reference>
<evidence type="ECO:0000256" key="1">
    <source>
        <dbReference type="SAM" id="MobiDB-lite"/>
    </source>
</evidence>
<feature type="compositionally biased region" description="Basic and acidic residues" evidence="1">
    <location>
        <begin position="74"/>
        <end position="85"/>
    </location>
</feature>